<dbReference type="AlphaFoldDB" id="A0A1G6NIS5"/>
<dbReference type="Pfam" id="PF01558">
    <property type="entry name" value="POR"/>
    <property type="match status" value="1"/>
</dbReference>
<dbReference type="Gene3D" id="3.40.50.920">
    <property type="match status" value="1"/>
</dbReference>
<evidence type="ECO:0000259" key="3">
    <source>
        <dbReference type="Pfam" id="PF01855"/>
    </source>
</evidence>
<evidence type="ECO:0000313" key="5">
    <source>
        <dbReference type="Proteomes" id="UP000199322"/>
    </source>
</evidence>
<evidence type="ECO:0000259" key="2">
    <source>
        <dbReference type="Pfam" id="PF01558"/>
    </source>
</evidence>
<dbReference type="InterPro" id="IPR019752">
    <property type="entry name" value="Pyrv/ketoisovalerate_OxRed_cat"/>
</dbReference>
<dbReference type="PANTHER" id="PTHR32154:SF20">
    <property type="entry name" value="2-OXOGLUTARATE OXIDOREDUCTASE SUBUNIT KORA"/>
    <property type="match status" value="1"/>
</dbReference>
<dbReference type="InterPro" id="IPR022367">
    <property type="entry name" value="2-oxoacid/accept_OxRdtase_asu"/>
</dbReference>
<dbReference type="InterPro" id="IPR009014">
    <property type="entry name" value="Transketo_C/PFOR_II"/>
</dbReference>
<dbReference type="GO" id="GO:0006979">
    <property type="term" value="P:response to oxidative stress"/>
    <property type="evidence" value="ECO:0007669"/>
    <property type="project" value="TreeGrafter"/>
</dbReference>
<feature type="domain" description="Pyruvate/ketoisovalerate oxidoreductase catalytic" evidence="2">
    <location>
        <begin position="17"/>
        <end position="174"/>
    </location>
</feature>
<dbReference type="InterPro" id="IPR002880">
    <property type="entry name" value="Pyrv_Fd/Flavodoxin_OxRdtase_N"/>
</dbReference>
<evidence type="ECO:0000313" key="4">
    <source>
        <dbReference type="EMBL" id="SDC67025.1"/>
    </source>
</evidence>
<accession>A0A1G6NIS5</accession>
<dbReference type="FunFam" id="3.40.50.970:FF:000022">
    <property type="entry name" value="2-oxoglutarate ferredoxin oxidoreductase alpha subunit"/>
    <property type="match status" value="1"/>
</dbReference>
<gene>
    <name evidence="4" type="ORF">SAMN04488588_1534</name>
</gene>
<dbReference type="PANTHER" id="PTHR32154">
    <property type="entry name" value="PYRUVATE-FLAVODOXIN OXIDOREDUCTASE-RELATED"/>
    <property type="match status" value="1"/>
</dbReference>
<keyword evidence="5" id="KW-1185">Reference proteome</keyword>
<reference evidence="4 5" key="1">
    <citation type="submission" date="2016-10" db="EMBL/GenBank/DDBJ databases">
        <authorList>
            <person name="de Groot N.N."/>
        </authorList>
    </citation>
    <scope>NUCLEOTIDE SEQUENCE [LARGE SCALE GENOMIC DNA]</scope>
    <source>
        <strain evidence="4 5">WG14</strain>
    </source>
</reference>
<dbReference type="CDD" id="cd07034">
    <property type="entry name" value="TPP_PYR_PFOR_IOR-alpha_like"/>
    <property type="match status" value="1"/>
</dbReference>
<dbReference type="NCBIfam" id="TIGR03710">
    <property type="entry name" value="OAFO_sf"/>
    <property type="match status" value="1"/>
</dbReference>
<dbReference type="Gene3D" id="3.40.920.10">
    <property type="entry name" value="Pyruvate-ferredoxin oxidoreductase, PFOR, domain III"/>
    <property type="match status" value="1"/>
</dbReference>
<dbReference type="SUPFAM" id="SSF52518">
    <property type="entry name" value="Thiamin diphosphate-binding fold (THDP-binding)"/>
    <property type="match status" value="1"/>
</dbReference>
<dbReference type="InterPro" id="IPR002869">
    <property type="entry name" value="Pyrv_flavodox_OxRed_cen"/>
</dbReference>
<keyword evidence="1" id="KW-0560">Oxidoreductase</keyword>
<dbReference type="InterPro" id="IPR050722">
    <property type="entry name" value="Pyruvate:ferred/Flavod_OxRd"/>
</dbReference>
<proteinExistence type="predicted"/>
<dbReference type="SUPFAM" id="SSF53323">
    <property type="entry name" value="Pyruvate-ferredoxin oxidoreductase, PFOR, domain III"/>
    <property type="match status" value="1"/>
</dbReference>
<dbReference type="Gene3D" id="3.40.50.970">
    <property type="match status" value="1"/>
</dbReference>
<protein>
    <submittedName>
        <fullName evidence="4">2-oxoglutarate ferredoxin oxidoreductase subunit alpha</fullName>
    </submittedName>
</protein>
<dbReference type="EMBL" id="FMYV01000006">
    <property type="protein sequence ID" value="SDC67025.1"/>
    <property type="molecule type" value="Genomic_DNA"/>
</dbReference>
<dbReference type="GO" id="GO:0016903">
    <property type="term" value="F:oxidoreductase activity, acting on the aldehyde or oxo group of donors"/>
    <property type="evidence" value="ECO:0007669"/>
    <property type="project" value="InterPro"/>
</dbReference>
<dbReference type="RefSeq" id="WP_091404419.1">
    <property type="nucleotide sequence ID" value="NZ_FMYV01000006.1"/>
</dbReference>
<dbReference type="InterPro" id="IPR029061">
    <property type="entry name" value="THDP-binding"/>
</dbReference>
<sequence>MNSIFKDEVSIVLSGEAGQGIQTIEKLLTRILKSEGYNVFATKEYMSRVRGGSNSTEIRVGTKPLRSHKHKIDILLPLTKKSVEHLNDRVTDETIVVCQQSSLNVENGKVVDVPIFDIAKDIGGKIYSNIVALGFVLGLFGIKEDNIPKHMKKFFGKKSEDIINNNIKATKEGFAKAKKYYDNKEIKIEIKSNEKVENNLLFNGSEAIALGSLAGGCDSIFSYPMTPGSGVLLAMAGFSETFDDLLVEQAEDEIAAINQAIGGWYAGARSMVTTSGGGFALMGEGISLSAMLETPVVVHVAQRPGPATGLPTRTAQEDLNLIMNAGHGEFPRAIFAPGKLEDGFSVAQNAFNLADKYQIPVFLLTDQFFVDSYYNVEEFDLSDVKIEKQFIKTDKDYKRYSLTEDGISPRGIPGYGEGIVGVDSDEHDEAGHITEDLDIRNKMNEKRLKKLHALKKEALEPELYGNENYKKLLVSWGSNYYVAKEALDNLKDDSIALLHFTQVYPISEKANEYFDKADELIFMENNATGQFEKIVQLETGFKADHKLLKYNGMPFAVDELTDELKKLS</sequence>
<evidence type="ECO:0000256" key="1">
    <source>
        <dbReference type="ARBA" id="ARBA00023002"/>
    </source>
</evidence>
<dbReference type="STRING" id="28234.SAMN04488588_1534"/>
<dbReference type="Pfam" id="PF01855">
    <property type="entry name" value="POR_N"/>
    <property type="match status" value="1"/>
</dbReference>
<organism evidence="4 5">
    <name type="scientific">Geotoga petraea</name>
    <dbReference type="NCBI Taxonomy" id="28234"/>
    <lineage>
        <taxon>Bacteria</taxon>
        <taxon>Thermotogati</taxon>
        <taxon>Thermotogota</taxon>
        <taxon>Thermotogae</taxon>
        <taxon>Petrotogales</taxon>
        <taxon>Petrotogaceae</taxon>
        <taxon>Geotoga</taxon>
    </lineage>
</organism>
<dbReference type="SUPFAM" id="SSF52922">
    <property type="entry name" value="TK C-terminal domain-like"/>
    <property type="match status" value="1"/>
</dbReference>
<feature type="domain" description="Pyruvate flavodoxin/ferredoxin oxidoreductase pyrimidine binding" evidence="3">
    <location>
        <begin position="212"/>
        <end position="442"/>
    </location>
</feature>
<dbReference type="Proteomes" id="UP000199322">
    <property type="component" value="Unassembled WGS sequence"/>
</dbReference>
<name>A0A1G6NIS5_9BACT</name>